<evidence type="ECO:0000256" key="3">
    <source>
        <dbReference type="ARBA" id="ARBA00022960"/>
    </source>
</evidence>
<dbReference type="InterPro" id="IPR055342">
    <property type="entry name" value="MreC_beta-barrel_core"/>
</dbReference>
<feature type="domain" description="Rod shape-determining protein MreC beta-barrel core" evidence="5">
    <location>
        <begin position="101"/>
        <end position="244"/>
    </location>
</feature>
<dbReference type="PANTHER" id="PTHR34138">
    <property type="entry name" value="CELL SHAPE-DETERMINING PROTEIN MREC"/>
    <property type="match status" value="1"/>
</dbReference>
<evidence type="ECO:0000256" key="4">
    <source>
        <dbReference type="ARBA" id="ARBA00032089"/>
    </source>
</evidence>
<dbReference type="GO" id="GO:0008360">
    <property type="term" value="P:regulation of cell shape"/>
    <property type="evidence" value="ECO:0007669"/>
    <property type="project" value="UniProtKB-KW"/>
</dbReference>
<dbReference type="NCBIfam" id="TIGR00219">
    <property type="entry name" value="mreC"/>
    <property type="match status" value="1"/>
</dbReference>
<comment type="similarity">
    <text evidence="1">Belongs to the MreC family.</text>
</comment>
<keyword evidence="3" id="KW-0133">Cell shape</keyword>
<dbReference type="InterPro" id="IPR007221">
    <property type="entry name" value="MreC"/>
</dbReference>
<evidence type="ECO:0000259" key="5">
    <source>
        <dbReference type="Pfam" id="PF04085"/>
    </source>
</evidence>
<dbReference type="InterPro" id="IPR042177">
    <property type="entry name" value="Cell/Rod_1"/>
</dbReference>
<organism evidence="6">
    <name type="scientific">candidate division WOR-3 bacterium</name>
    <dbReference type="NCBI Taxonomy" id="2052148"/>
    <lineage>
        <taxon>Bacteria</taxon>
        <taxon>Bacteria division WOR-3</taxon>
    </lineage>
</organism>
<dbReference type="Pfam" id="PF04085">
    <property type="entry name" value="MreC"/>
    <property type="match status" value="1"/>
</dbReference>
<dbReference type="Gene3D" id="2.40.10.350">
    <property type="entry name" value="Rod shape-determining protein MreC, domain 2"/>
    <property type="match status" value="1"/>
</dbReference>
<protein>
    <recommendedName>
        <fullName evidence="2">Cell shape-determining protein MreC</fullName>
    </recommendedName>
    <alternativeName>
        <fullName evidence="4">Cell shape protein MreC</fullName>
    </alternativeName>
</protein>
<comment type="caution">
    <text evidence="6">The sequence shown here is derived from an EMBL/GenBank/DDBJ whole genome shotgun (WGS) entry which is preliminary data.</text>
</comment>
<name>A0A7C4XAI6_UNCW3</name>
<evidence type="ECO:0000256" key="2">
    <source>
        <dbReference type="ARBA" id="ARBA00013855"/>
    </source>
</evidence>
<dbReference type="AlphaFoldDB" id="A0A7C4XAI6"/>
<sequence length="245" mass="28092">MSRIQLLLFGFFLATSFILLILNQNIDIYLTNRLSQILLFPLRVISDYLQYLHVSQKKIDYLESELSKIQCENHFLRYQLILSNSKDTIPFLNLKMVKAIIIGRDPTNFNGFLYINKGTKDGLCVNNPVIIQDKLIGRIKSVSENTAIVETIENDGFAVSGMDSRTGVFGIVKKNKELSFEYIKHNDEVYCGDSVYTSGLSEKFPRGILIGTICEVKKTDDLFFKKVLIQPAVRINKLYYAYVIY</sequence>
<dbReference type="GO" id="GO:0005886">
    <property type="term" value="C:plasma membrane"/>
    <property type="evidence" value="ECO:0007669"/>
    <property type="project" value="TreeGrafter"/>
</dbReference>
<dbReference type="PANTHER" id="PTHR34138:SF1">
    <property type="entry name" value="CELL SHAPE-DETERMINING PROTEIN MREC"/>
    <property type="match status" value="1"/>
</dbReference>
<evidence type="ECO:0000256" key="1">
    <source>
        <dbReference type="ARBA" id="ARBA00009369"/>
    </source>
</evidence>
<evidence type="ECO:0000313" key="6">
    <source>
        <dbReference type="EMBL" id="HGV98093.1"/>
    </source>
</evidence>
<proteinExistence type="inferred from homology"/>
<dbReference type="InterPro" id="IPR042175">
    <property type="entry name" value="Cell/Rod_MreC_2"/>
</dbReference>
<dbReference type="EMBL" id="DTGZ01000135">
    <property type="protein sequence ID" value="HGV98093.1"/>
    <property type="molecule type" value="Genomic_DNA"/>
</dbReference>
<gene>
    <name evidence="6" type="primary">mreC</name>
    <name evidence="6" type="ORF">ENV60_07340</name>
</gene>
<reference evidence="6" key="1">
    <citation type="journal article" date="2020" name="mSystems">
        <title>Genome- and Community-Level Interaction Insights into Carbon Utilization and Element Cycling Functions of Hydrothermarchaeota in Hydrothermal Sediment.</title>
        <authorList>
            <person name="Zhou Z."/>
            <person name="Liu Y."/>
            <person name="Xu W."/>
            <person name="Pan J."/>
            <person name="Luo Z.H."/>
            <person name="Li M."/>
        </authorList>
    </citation>
    <scope>NUCLEOTIDE SEQUENCE [LARGE SCALE GENOMIC DNA]</scope>
    <source>
        <strain evidence="6">SpSt-774</strain>
    </source>
</reference>
<accession>A0A7C4XAI6</accession>
<dbReference type="Gene3D" id="2.40.10.340">
    <property type="entry name" value="Rod shape-determining protein MreC, domain 1"/>
    <property type="match status" value="1"/>
</dbReference>